<comment type="caution">
    <text evidence="3">The sequence shown here is derived from an EMBL/GenBank/DDBJ whole genome shotgun (WGS) entry which is preliminary data.</text>
</comment>
<dbReference type="EMBL" id="CAJOBG010005704">
    <property type="protein sequence ID" value="CAF4162633.1"/>
    <property type="molecule type" value="Genomic_DNA"/>
</dbReference>
<evidence type="ECO:0000256" key="2">
    <source>
        <dbReference type="SAM" id="Phobius"/>
    </source>
</evidence>
<keyword evidence="2" id="KW-0472">Membrane</keyword>
<keyword evidence="4" id="KW-1185">Reference proteome</keyword>
<feature type="transmembrane region" description="Helical" evidence="2">
    <location>
        <begin position="100"/>
        <end position="117"/>
    </location>
</feature>
<dbReference type="AlphaFoldDB" id="A0A819YSE2"/>
<accession>A0A819YSE2</accession>
<gene>
    <name evidence="3" type="ORF">OVN521_LOCUS24226</name>
</gene>
<proteinExistence type="predicted"/>
<reference evidence="3" key="1">
    <citation type="submission" date="2021-02" db="EMBL/GenBank/DDBJ databases">
        <authorList>
            <person name="Nowell W R."/>
        </authorList>
    </citation>
    <scope>NUCLEOTIDE SEQUENCE</scope>
</reference>
<organism evidence="3 4">
    <name type="scientific">Rotaria magnacalcarata</name>
    <dbReference type="NCBI Taxonomy" id="392030"/>
    <lineage>
        <taxon>Eukaryota</taxon>
        <taxon>Metazoa</taxon>
        <taxon>Spiralia</taxon>
        <taxon>Gnathifera</taxon>
        <taxon>Rotifera</taxon>
        <taxon>Eurotatoria</taxon>
        <taxon>Bdelloidea</taxon>
        <taxon>Philodinida</taxon>
        <taxon>Philodinidae</taxon>
        <taxon>Rotaria</taxon>
    </lineage>
</organism>
<evidence type="ECO:0000256" key="1">
    <source>
        <dbReference type="SAM" id="MobiDB-lite"/>
    </source>
</evidence>
<keyword evidence="2" id="KW-0812">Transmembrane</keyword>
<feature type="region of interest" description="Disordered" evidence="1">
    <location>
        <begin position="1"/>
        <end position="43"/>
    </location>
</feature>
<feature type="region of interest" description="Disordered" evidence="1">
    <location>
        <begin position="325"/>
        <end position="354"/>
    </location>
</feature>
<feature type="compositionally biased region" description="Acidic residues" evidence="1">
    <location>
        <begin position="329"/>
        <end position="349"/>
    </location>
</feature>
<evidence type="ECO:0000313" key="3">
    <source>
        <dbReference type="EMBL" id="CAF4162633.1"/>
    </source>
</evidence>
<protein>
    <submittedName>
        <fullName evidence="3">Uncharacterized protein</fullName>
    </submittedName>
</protein>
<keyword evidence="2" id="KW-1133">Transmembrane helix</keyword>
<evidence type="ECO:0000313" key="4">
    <source>
        <dbReference type="Proteomes" id="UP000663866"/>
    </source>
</evidence>
<name>A0A819YSE2_9BILA</name>
<sequence length="445" mass="50663">MSDDTLPKQGETQSSISFTSSIKSKKKLQKNSSQSKKRKLDEDEKRSESYSLIKTAQHYLKKTIQVSHSNIDNSDILCALLNTIDFNKHRSANNYRYPKSVLRFAASLFILAGSYVYEYICINFKFLLPSIETVKNCYKFNPYSEAEFRFDESKIYRDSIDCQFAVLSEDCSAIIPRIEYDATSNRFNDFVTPIDGELKHALETQPRANLVNVHVLQPITDASFSRTPSAAVLSAYEVNHHEQIRFPVHHKIKRLFNEANQNDNNIEVTISQAYEAAQQMATFVGMDKNLIKNHLFEIEESSQMAEKLLNLNTLNESEIIILDSRDNEASDGEGCNEDDDENDGEDDCLEDHTESHCENNINENSFERSDYAEDGDVEDCIDDDVVGSSNEDIHDCCSSDEDLEPTSSLKSFKQHNIQVFHKELSIVLVCSLDGICDEYCVLSFI</sequence>
<dbReference type="Proteomes" id="UP000663866">
    <property type="component" value="Unassembled WGS sequence"/>
</dbReference>